<dbReference type="STRING" id="1399860.A0A2C5Y214"/>
<keyword evidence="3" id="KW-1185">Reference proteome</keyword>
<dbReference type="Proteomes" id="UP000226192">
    <property type="component" value="Unassembled WGS sequence"/>
</dbReference>
<evidence type="ECO:0000313" key="3">
    <source>
        <dbReference type="Proteomes" id="UP000226192"/>
    </source>
</evidence>
<sequence length="533" mass="59437">MRTGSLVQRGPVDITTRSRLDTPNRQMELNGLGILTAAFATARFGRSMPPFTTEDFALLPFYVDQQAIRGATKSNMTAKTTSLFAQLTCVPAAAGKPKFYKKDADDMVEWEIHTANSSRRDTACSYFFRLHYQPLGIPDLWMEYFGVHFNKTGPFRPGDFALSSKCPLNSSPAKTAMIISALQPPSRWNSTVDQIRPQTCERRYYKQEVMATVSASDFKVYPESVRPLSDPSPLLPTEFDIFNFEQLLLQNSFRLGYDDQGTKYQFPSNLDEVEKWMASYHPSFYDPSWIITSRMLLFADALYTQNSSAGAKADPEAIEKAIYRAHKYLFSYAASSTLANQTGHQLDNQTATLATPAYGILVSFYFATAAECLLLLIAIIALTLLYFCRKAQCHLQSNPNSISRLCRICNASPGIINLYKTLATNNGKQLESLLKDCSFRLSHCGCADQCQLWLEQVKPSAVHPGYGQTGQARPSESANAHADHYKPAIPFEVTRKAGTLLITILLGVIPAFAILKWQEVSQAGKFSLLVGWN</sequence>
<keyword evidence="1" id="KW-0472">Membrane</keyword>
<name>A0A2C5Y214_9HYPO</name>
<protein>
    <submittedName>
        <fullName evidence="2">Uncharacterized protein</fullName>
    </submittedName>
</protein>
<feature type="transmembrane region" description="Helical" evidence="1">
    <location>
        <begin position="364"/>
        <end position="387"/>
    </location>
</feature>
<dbReference type="AlphaFoldDB" id="A0A2C5Y214"/>
<proteinExistence type="predicted"/>
<evidence type="ECO:0000256" key="1">
    <source>
        <dbReference type="SAM" id="Phobius"/>
    </source>
</evidence>
<comment type="caution">
    <text evidence="2">The sequence shown here is derived from an EMBL/GenBank/DDBJ whole genome shotgun (WGS) entry which is preliminary data.</text>
</comment>
<reference evidence="2 3" key="1">
    <citation type="submission" date="2017-06" db="EMBL/GenBank/DDBJ databases">
        <title>Ant-infecting Ophiocordyceps genomes reveal a high diversity of potential behavioral manipulation genes and a possible major role for enterotoxins.</title>
        <authorList>
            <person name="De Bekker C."/>
            <person name="Evans H.C."/>
            <person name="Brachmann A."/>
            <person name="Hughes D.P."/>
        </authorList>
    </citation>
    <scope>NUCLEOTIDE SEQUENCE [LARGE SCALE GENOMIC DNA]</scope>
    <source>
        <strain evidence="2 3">Map64</strain>
    </source>
</reference>
<organism evidence="2 3">
    <name type="scientific">Ophiocordyceps australis</name>
    <dbReference type="NCBI Taxonomy" id="1399860"/>
    <lineage>
        <taxon>Eukaryota</taxon>
        <taxon>Fungi</taxon>
        <taxon>Dikarya</taxon>
        <taxon>Ascomycota</taxon>
        <taxon>Pezizomycotina</taxon>
        <taxon>Sordariomycetes</taxon>
        <taxon>Hypocreomycetidae</taxon>
        <taxon>Hypocreales</taxon>
        <taxon>Ophiocordycipitaceae</taxon>
        <taxon>Ophiocordyceps</taxon>
    </lineage>
</organism>
<feature type="transmembrane region" description="Helical" evidence="1">
    <location>
        <begin position="497"/>
        <end position="515"/>
    </location>
</feature>
<dbReference type="OrthoDB" id="3248909at2759"/>
<dbReference type="EMBL" id="NJET01000064">
    <property type="protein sequence ID" value="PHH62727.1"/>
    <property type="molecule type" value="Genomic_DNA"/>
</dbReference>
<keyword evidence="1" id="KW-1133">Transmembrane helix</keyword>
<keyword evidence="1" id="KW-0812">Transmembrane</keyword>
<evidence type="ECO:0000313" key="2">
    <source>
        <dbReference type="EMBL" id="PHH62727.1"/>
    </source>
</evidence>
<accession>A0A2C5Y214</accession>
<gene>
    <name evidence="2" type="ORF">CDD81_6715</name>
</gene>